<dbReference type="EMBL" id="BDSP01000211">
    <property type="protein sequence ID" value="GAX24604.1"/>
    <property type="molecule type" value="Genomic_DNA"/>
</dbReference>
<feature type="compositionally biased region" description="Polar residues" evidence="2">
    <location>
        <begin position="37"/>
        <end position="51"/>
    </location>
</feature>
<gene>
    <name evidence="3" type="ORF">FisN_4Hh122</name>
</gene>
<dbReference type="InterPro" id="IPR013078">
    <property type="entry name" value="His_Pase_superF_clade-1"/>
</dbReference>
<feature type="compositionally biased region" description="Basic and acidic residues" evidence="2">
    <location>
        <begin position="53"/>
        <end position="62"/>
    </location>
</feature>
<dbReference type="SUPFAM" id="SSF53254">
    <property type="entry name" value="Phosphoglycerate mutase-like"/>
    <property type="match status" value="1"/>
</dbReference>
<dbReference type="InterPro" id="IPR001345">
    <property type="entry name" value="PG/BPGM_mutase_AS"/>
</dbReference>
<proteinExistence type="predicted"/>
<sequence>MSTGKVNDQFILNALSLTAFVGITAFSQWLHHRRGPQNNDNILSFPSNVPDTVTKETRRGKQDTTTWEQLYRQRRRERLSFHEVSERENSDYWTDSDGSSTSSSEDVPNHPFQSNWSHFEKYNQEESLTVVSGTSSRKPYSKQAQRRLFRTVSGSYDEIEELGGSLDGDHPLLPVKPSATTQPYQQRDNLLPQHPPMARSSSLPTPPSSSVRRSDTLSTNDIRHSRHGSHHSIQLQNRAARTQYNAQIMPQKLILLRHGQSMGNIDEQFYSTTPDNAMPLTELGWEQARTAGKHLKEQLLGDANNVHFIISPYVRTVETFHGIVSAWCDPEKEFGHIVDRKARLKAWYSRLLELGLSWREDPRIREQDFGNYQKPSVVDQCKKERAQFGAFYFRFPNGESGADVFDRISTFLDSLWRSFDIHKSRHYVLITHGIAIRVLLTRYYRYTIDQFHLLANPKNCEMVVLEHDQRGRLILSGRHELTKRNEDDEEKLGYDFYPRLRVLPDELVRTAKCRMTFKDQL</sequence>
<evidence type="ECO:0000313" key="4">
    <source>
        <dbReference type="Proteomes" id="UP000198406"/>
    </source>
</evidence>
<dbReference type="PANTHER" id="PTHR46192">
    <property type="entry name" value="BROAD-RANGE ACID PHOSPHATASE DET1"/>
    <property type="match status" value="1"/>
</dbReference>
<dbReference type="Proteomes" id="UP000198406">
    <property type="component" value="Unassembled WGS sequence"/>
</dbReference>
<name>A0A1Z5KE62_FISSO</name>
<dbReference type="Gene3D" id="3.40.50.1240">
    <property type="entry name" value="Phosphoglycerate mutase-like"/>
    <property type="match status" value="1"/>
</dbReference>
<dbReference type="GO" id="GO:0003824">
    <property type="term" value="F:catalytic activity"/>
    <property type="evidence" value="ECO:0007669"/>
    <property type="project" value="InterPro"/>
</dbReference>
<feature type="compositionally biased region" description="Low complexity" evidence="2">
    <location>
        <begin position="199"/>
        <end position="211"/>
    </location>
</feature>
<feature type="compositionally biased region" description="Polar residues" evidence="2">
    <location>
        <begin position="178"/>
        <end position="188"/>
    </location>
</feature>
<dbReference type="SMART" id="SM00855">
    <property type="entry name" value="PGAM"/>
    <property type="match status" value="1"/>
</dbReference>
<evidence type="ECO:0000256" key="1">
    <source>
        <dbReference type="PIRSR" id="PIRSR613078-2"/>
    </source>
</evidence>
<dbReference type="InterPro" id="IPR052765">
    <property type="entry name" value="PGM-Related"/>
</dbReference>
<evidence type="ECO:0000256" key="2">
    <source>
        <dbReference type="SAM" id="MobiDB-lite"/>
    </source>
</evidence>
<keyword evidence="4" id="KW-1185">Reference proteome</keyword>
<feature type="binding site" evidence="1">
    <location>
        <position position="315"/>
    </location>
    <ligand>
        <name>substrate</name>
    </ligand>
</feature>
<organism evidence="3 4">
    <name type="scientific">Fistulifera solaris</name>
    <name type="common">Oleaginous diatom</name>
    <dbReference type="NCBI Taxonomy" id="1519565"/>
    <lineage>
        <taxon>Eukaryota</taxon>
        <taxon>Sar</taxon>
        <taxon>Stramenopiles</taxon>
        <taxon>Ochrophyta</taxon>
        <taxon>Bacillariophyta</taxon>
        <taxon>Bacillariophyceae</taxon>
        <taxon>Bacillariophycidae</taxon>
        <taxon>Naviculales</taxon>
        <taxon>Naviculaceae</taxon>
        <taxon>Fistulifera</taxon>
    </lineage>
</organism>
<comment type="caution">
    <text evidence="3">The sequence shown here is derived from an EMBL/GenBank/DDBJ whole genome shotgun (WGS) entry which is preliminary data.</text>
</comment>
<feature type="binding site" evidence="1">
    <location>
        <begin position="257"/>
        <end position="264"/>
    </location>
    <ligand>
        <name>substrate</name>
    </ligand>
</feature>
<feature type="region of interest" description="Disordered" evidence="2">
    <location>
        <begin position="37"/>
        <end position="65"/>
    </location>
</feature>
<dbReference type="PROSITE" id="PS00175">
    <property type="entry name" value="PG_MUTASE"/>
    <property type="match status" value="1"/>
</dbReference>
<feature type="compositionally biased region" description="Low complexity" evidence="2">
    <location>
        <begin position="91"/>
        <end position="106"/>
    </location>
</feature>
<accession>A0A1Z5KE62</accession>
<dbReference type="InterPro" id="IPR029033">
    <property type="entry name" value="His_PPase_superfam"/>
</dbReference>
<dbReference type="InParanoid" id="A0A1Z5KE62"/>
<reference evidence="3 4" key="1">
    <citation type="journal article" date="2015" name="Plant Cell">
        <title>Oil accumulation by the oleaginous diatom Fistulifera solaris as revealed by the genome and transcriptome.</title>
        <authorList>
            <person name="Tanaka T."/>
            <person name="Maeda Y."/>
            <person name="Veluchamy A."/>
            <person name="Tanaka M."/>
            <person name="Abida H."/>
            <person name="Marechal E."/>
            <person name="Bowler C."/>
            <person name="Muto M."/>
            <person name="Sunaga Y."/>
            <person name="Tanaka M."/>
            <person name="Yoshino T."/>
            <person name="Taniguchi T."/>
            <person name="Fukuda Y."/>
            <person name="Nemoto M."/>
            <person name="Matsumoto M."/>
            <person name="Wong P.S."/>
            <person name="Aburatani S."/>
            <person name="Fujibuchi W."/>
        </authorList>
    </citation>
    <scope>NUCLEOTIDE SEQUENCE [LARGE SCALE GENOMIC DNA]</scope>
    <source>
        <strain evidence="3 4">JPCC DA0580</strain>
    </source>
</reference>
<dbReference type="Pfam" id="PF00300">
    <property type="entry name" value="His_Phos_1"/>
    <property type="match status" value="2"/>
</dbReference>
<evidence type="ECO:0000313" key="3">
    <source>
        <dbReference type="EMBL" id="GAX24604.1"/>
    </source>
</evidence>
<dbReference type="CDD" id="cd07067">
    <property type="entry name" value="HP_PGM_like"/>
    <property type="match status" value="1"/>
</dbReference>
<dbReference type="AlphaFoldDB" id="A0A1Z5KE62"/>
<dbReference type="OrthoDB" id="10261749at2759"/>
<feature type="region of interest" description="Disordered" evidence="2">
    <location>
        <begin position="82"/>
        <end position="115"/>
    </location>
</feature>
<protein>
    <submittedName>
        <fullName evidence="3">Uncharacterized protein</fullName>
    </submittedName>
</protein>
<feature type="region of interest" description="Disordered" evidence="2">
    <location>
        <begin position="160"/>
        <end position="237"/>
    </location>
</feature>